<name>A0ABP5TGB7_9PSEU</name>
<comment type="caution">
    <text evidence="2">The sequence shown here is derived from an EMBL/GenBank/DDBJ whole genome shotgun (WGS) entry which is preliminary data.</text>
</comment>
<dbReference type="Pfam" id="PF12802">
    <property type="entry name" value="MarR_2"/>
    <property type="match status" value="1"/>
</dbReference>
<dbReference type="SMART" id="SM00347">
    <property type="entry name" value="HTH_MARR"/>
    <property type="match status" value="1"/>
</dbReference>
<reference evidence="3" key="1">
    <citation type="journal article" date="2019" name="Int. J. Syst. Evol. Microbiol.">
        <title>The Global Catalogue of Microorganisms (GCM) 10K type strain sequencing project: providing services to taxonomists for standard genome sequencing and annotation.</title>
        <authorList>
            <consortium name="The Broad Institute Genomics Platform"/>
            <consortium name="The Broad Institute Genome Sequencing Center for Infectious Disease"/>
            <person name="Wu L."/>
            <person name="Ma J."/>
        </authorList>
    </citation>
    <scope>NUCLEOTIDE SEQUENCE [LARGE SCALE GENOMIC DNA]</scope>
    <source>
        <strain evidence="3">JCM 16221</strain>
    </source>
</reference>
<keyword evidence="3" id="KW-1185">Reference proteome</keyword>
<dbReference type="EMBL" id="BAAARA010000010">
    <property type="protein sequence ID" value="GAA2352018.1"/>
    <property type="molecule type" value="Genomic_DNA"/>
</dbReference>
<dbReference type="InterPro" id="IPR039422">
    <property type="entry name" value="MarR/SlyA-like"/>
</dbReference>
<feature type="domain" description="HTH marR-type" evidence="1">
    <location>
        <begin position="19"/>
        <end position="151"/>
    </location>
</feature>
<gene>
    <name evidence="2" type="ORF">GCM10009854_32410</name>
</gene>
<accession>A0ABP5TGB7</accession>
<protein>
    <recommendedName>
        <fullName evidence="1">HTH marR-type domain-containing protein</fullName>
    </recommendedName>
</protein>
<dbReference type="RefSeq" id="WP_344132793.1">
    <property type="nucleotide sequence ID" value="NZ_BAAARA010000010.1"/>
</dbReference>
<evidence type="ECO:0000313" key="2">
    <source>
        <dbReference type="EMBL" id="GAA2352018.1"/>
    </source>
</evidence>
<dbReference type="PRINTS" id="PR00598">
    <property type="entry name" value="HTHMARR"/>
</dbReference>
<evidence type="ECO:0000259" key="1">
    <source>
        <dbReference type="PROSITE" id="PS50995"/>
    </source>
</evidence>
<dbReference type="PANTHER" id="PTHR33164:SF43">
    <property type="entry name" value="HTH-TYPE TRANSCRIPTIONAL REPRESSOR YETL"/>
    <property type="match status" value="1"/>
</dbReference>
<dbReference type="PROSITE" id="PS50995">
    <property type="entry name" value="HTH_MARR_2"/>
    <property type="match status" value="1"/>
</dbReference>
<evidence type="ECO:0000313" key="3">
    <source>
        <dbReference type="Proteomes" id="UP001501218"/>
    </source>
</evidence>
<dbReference type="Gene3D" id="1.10.10.10">
    <property type="entry name" value="Winged helix-like DNA-binding domain superfamily/Winged helix DNA-binding domain"/>
    <property type="match status" value="1"/>
</dbReference>
<dbReference type="InterPro" id="IPR036388">
    <property type="entry name" value="WH-like_DNA-bd_sf"/>
</dbReference>
<dbReference type="SUPFAM" id="SSF46785">
    <property type="entry name" value="Winged helix' DNA-binding domain"/>
    <property type="match status" value="1"/>
</dbReference>
<dbReference type="InterPro" id="IPR000835">
    <property type="entry name" value="HTH_MarR-typ"/>
</dbReference>
<sequence>MARTDPTGATPAHALEHIQSLPSWLTGRVATRARELVAEALAAEGLRLGHHAVLAAVVAHGPLAQAELVRRLDLDAKDVVVHLDHLQQRGLVQRRPDPADRRKNAVSATEEGIATLARCTELAEQANNRLLEPLSTAEQQLLISLLARLQQD</sequence>
<proteinExistence type="predicted"/>
<dbReference type="Proteomes" id="UP001501218">
    <property type="component" value="Unassembled WGS sequence"/>
</dbReference>
<organism evidence="2 3">
    <name type="scientific">Saccharopolyspora halophila</name>
    <dbReference type="NCBI Taxonomy" id="405551"/>
    <lineage>
        <taxon>Bacteria</taxon>
        <taxon>Bacillati</taxon>
        <taxon>Actinomycetota</taxon>
        <taxon>Actinomycetes</taxon>
        <taxon>Pseudonocardiales</taxon>
        <taxon>Pseudonocardiaceae</taxon>
        <taxon>Saccharopolyspora</taxon>
    </lineage>
</organism>
<dbReference type="PANTHER" id="PTHR33164">
    <property type="entry name" value="TRANSCRIPTIONAL REGULATOR, MARR FAMILY"/>
    <property type="match status" value="1"/>
</dbReference>
<dbReference type="InterPro" id="IPR036390">
    <property type="entry name" value="WH_DNA-bd_sf"/>
</dbReference>